<keyword evidence="2" id="KW-0812">Transmembrane</keyword>
<dbReference type="Proteomes" id="UP001634394">
    <property type="component" value="Unassembled WGS sequence"/>
</dbReference>
<gene>
    <name evidence="3" type="ORF">ACJMK2_034081</name>
</gene>
<feature type="compositionally biased region" description="Basic and acidic residues" evidence="1">
    <location>
        <begin position="50"/>
        <end position="59"/>
    </location>
</feature>
<feature type="compositionally biased region" description="Polar residues" evidence="1">
    <location>
        <begin position="152"/>
        <end position="179"/>
    </location>
</feature>
<name>A0ABD3WRX1_SINWO</name>
<reference evidence="3 4" key="1">
    <citation type="submission" date="2024-11" db="EMBL/GenBank/DDBJ databases">
        <title>Chromosome-level genome assembly of the freshwater bivalve Anodonta woodiana.</title>
        <authorList>
            <person name="Chen X."/>
        </authorList>
    </citation>
    <scope>NUCLEOTIDE SEQUENCE [LARGE SCALE GENOMIC DNA]</scope>
    <source>
        <strain evidence="3">MN2024</strain>
        <tissue evidence="3">Gills</tissue>
    </source>
</reference>
<dbReference type="AlphaFoldDB" id="A0ABD3WRX1"/>
<feature type="region of interest" description="Disordered" evidence="1">
    <location>
        <begin position="117"/>
        <end position="189"/>
    </location>
</feature>
<sequence>MVDIMTLNQLFFLGILIPTLVTVAIFVTFLVCWYRMRIRDRIRYKRHDPHGRFKDRENLPPDLQKNGPLQSLTLSNTEQNIQKHDNNNEKKTDGNYEESGEIVEERLQENTRQMFHPSHDIGMADSGDVHKHNQETQRPNSQASTDSEDSGFKSSRSGQYNHSASSSNAQDQCQSSLVNSKPHDSLPLFRPIKINASDARQMLRMPVHRTPNKHKRYMRKPLPSSQTIETIDLDHIHPDLHVHPKNSMQAMSKQLPIIPLHPEMTFTTVMVHRTFTDEICDSTFSAA</sequence>
<feature type="compositionally biased region" description="Basic and acidic residues" evidence="1">
    <location>
        <begin position="81"/>
        <end position="94"/>
    </location>
</feature>
<feature type="region of interest" description="Disordered" evidence="1">
    <location>
        <begin position="50"/>
        <end position="99"/>
    </location>
</feature>
<dbReference type="EMBL" id="JBJQND010000005">
    <property type="protein sequence ID" value="KAL3876211.1"/>
    <property type="molecule type" value="Genomic_DNA"/>
</dbReference>
<feature type="compositionally biased region" description="Polar residues" evidence="1">
    <location>
        <begin position="67"/>
        <end position="80"/>
    </location>
</feature>
<keyword evidence="4" id="KW-1185">Reference proteome</keyword>
<evidence type="ECO:0000256" key="2">
    <source>
        <dbReference type="SAM" id="Phobius"/>
    </source>
</evidence>
<evidence type="ECO:0000256" key="1">
    <source>
        <dbReference type="SAM" id="MobiDB-lite"/>
    </source>
</evidence>
<proteinExistence type="predicted"/>
<accession>A0ABD3WRX1</accession>
<feature type="compositionally biased region" description="Polar residues" evidence="1">
    <location>
        <begin position="136"/>
        <end position="145"/>
    </location>
</feature>
<feature type="transmembrane region" description="Helical" evidence="2">
    <location>
        <begin position="12"/>
        <end position="36"/>
    </location>
</feature>
<evidence type="ECO:0000313" key="3">
    <source>
        <dbReference type="EMBL" id="KAL3876211.1"/>
    </source>
</evidence>
<protein>
    <submittedName>
        <fullName evidence="3">Uncharacterized protein</fullName>
    </submittedName>
</protein>
<comment type="caution">
    <text evidence="3">The sequence shown here is derived from an EMBL/GenBank/DDBJ whole genome shotgun (WGS) entry which is preliminary data.</text>
</comment>
<keyword evidence="2" id="KW-1133">Transmembrane helix</keyword>
<keyword evidence="2" id="KW-0472">Membrane</keyword>
<organism evidence="3 4">
    <name type="scientific">Sinanodonta woodiana</name>
    <name type="common">Chinese pond mussel</name>
    <name type="synonym">Anodonta woodiana</name>
    <dbReference type="NCBI Taxonomy" id="1069815"/>
    <lineage>
        <taxon>Eukaryota</taxon>
        <taxon>Metazoa</taxon>
        <taxon>Spiralia</taxon>
        <taxon>Lophotrochozoa</taxon>
        <taxon>Mollusca</taxon>
        <taxon>Bivalvia</taxon>
        <taxon>Autobranchia</taxon>
        <taxon>Heteroconchia</taxon>
        <taxon>Palaeoheterodonta</taxon>
        <taxon>Unionida</taxon>
        <taxon>Unionoidea</taxon>
        <taxon>Unionidae</taxon>
        <taxon>Unioninae</taxon>
        <taxon>Sinanodonta</taxon>
    </lineage>
</organism>
<evidence type="ECO:0000313" key="4">
    <source>
        <dbReference type="Proteomes" id="UP001634394"/>
    </source>
</evidence>